<gene>
    <name evidence="1" type="ORF">XELAEV_18016006mg</name>
</gene>
<dbReference type="Proteomes" id="UP000694892">
    <property type="component" value="Chromosome 2S"/>
</dbReference>
<sequence length="77" mass="9137">MAGFEVALHLTHHSTMIHLSRPLNIQDQPNYHIHVSGYPIQLSCLWADWFDDKKIDSIFILQISFLHNVHCEWKKNR</sequence>
<reference evidence="2" key="1">
    <citation type="journal article" date="2016" name="Nature">
        <title>Genome evolution in the allotetraploid frog Xenopus laevis.</title>
        <authorList>
            <person name="Session A.M."/>
            <person name="Uno Y."/>
            <person name="Kwon T."/>
            <person name="Chapman J.A."/>
            <person name="Toyoda A."/>
            <person name="Takahashi S."/>
            <person name="Fukui A."/>
            <person name="Hikosaka A."/>
            <person name="Suzuki A."/>
            <person name="Kondo M."/>
            <person name="van Heeringen S.J."/>
            <person name="Quigley I."/>
            <person name="Heinz S."/>
            <person name="Ogino H."/>
            <person name="Ochi H."/>
            <person name="Hellsten U."/>
            <person name="Lyons J.B."/>
            <person name="Simakov O."/>
            <person name="Putnam N."/>
            <person name="Stites J."/>
            <person name="Kuroki Y."/>
            <person name="Tanaka T."/>
            <person name="Michiue T."/>
            <person name="Watanabe M."/>
            <person name="Bogdanovic O."/>
            <person name="Lister R."/>
            <person name="Georgiou G."/>
            <person name="Paranjpe S.S."/>
            <person name="van Kruijsbergen I."/>
            <person name="Shu S."/>
            <person name="Carlson J."/>
            <person name="Kinoshita T."/>
            <person name="Ohta Y."/>
            <person name="Mawaribuchi S."/>
            <person name="Jenkins J."/>
            <person name="Grimwood J."/>
            <person name="Schmutz J."/>
            <person name="Mitros T."/>
            <person name="Mozaffari S.V."/>
            <person name="Suzuki Y."/>
            <person name="Haramoto Y."/>
            <person name="Yamamoto T.S."/>
            <person name="Takagi C."/>
            <person name="Heald R."/>
            <person name="Miller K."/>
            <person name="Haudenschild C."/>
            <person name="Kitzman J."/>
            <person name="Nakayama T."/>
            <person name="Izutsu Y."/>
            <person name="Robert J."/>
            <person name="Fortriede J."/>
            <person name="Burns K."/>
            <person name="Lotay V."/>
            <person name="Karimi K."/>
            <person name="Yasuoka Y."/>
            <person name="Dichmann D.S."/>
            <person name="Flajnik M.F."/>
            <person name="Houston D.W."/>
            <person name="Shendure J."/>
            <person name="DuPasquier L."/>
            <person name="Vize P.D."/>
            <person name="Zorn A.M."/>
            <person name="Ito M."/>
            <person name="Marcotte E.M."/>
            <person name="Wallingford J.B."/>
            <person name="Ito Y."/>
            <person name="Asashima M."/>
            <person name="Ueno N."/>
            <person name="Matsuda Y."/>
            <person name="Veenstra G.J."/>
            <person name="Fujiyama A."/>
            <person name="Harland R.M."/>
            <person name="Taira M."/>
            <person name="Rokhsar D.S."/>
        </authorList>
    </citation>
    <scope>NUCLEOTIDE SEQUENCE [LARGE SCALE GENOMIC DNA]</scope>
    <source>
        <strain evidence="2">J</strain>
    </source>
</reference>
<name>A0A974DJ47_XENLA</name>
<dbReference type="EMBL" id="CM004469">
    <property type="protein sequence ID" value="OCT92939.1"/>
    <property type="molecule type" value="Genomic_DNA"/>
</dbReference>
<evidence type="ECO:0000313" key="1">
    <source>
        <dbReference type="EMBL" id="OCT92939.1"/>
    </source>
</evidence>
<organism evidence="1 2">
    <name type="scientific">Xenopus laevis</name>
    <name type="common">African clawed frog</name>
    <dbReference type="NCBI Taxonomy" id="8355"/>
    <lineage>
        <taxon>Eukaryota</taxon>
        <taxon>Metazoa</taxon>
        <taxon>Chordata</taxon>
        <taxon>Craniata</taxon>
        <taxon>Vertebrata</taxon>
        <taxon>Euteleostomi</taxon>
        <taxon>Amphibia</taxon>
        <taxon>Batrachia</taxon>
        <taxon>Anura</taxon>
        <taxon>Pipoidea</taxon>
        <taxon>Pipidae</taxon>
        <taxon>Xenopodinae</taxon>
        <taxon>Xenopus</taxon>
        <taxon>Xenopus</taxon>
    </lineage>
</organism>
<proteinExistence type="predicted"/>
<dbReference type="AlphaFoldDB" id="A0A974DJ47"/>
<evidence type="ECO:0000313" key="2">
    <source>
        <dbReference type="Proteomes" id="UP000694892"/>
    </source>
</evidence>
<protein>
    <submittedName>
        <fullName evidence="1">Uncharacterized protein</fullName>
    </submittedName>
</protein>
<accession>A0A974DJ47</accession>